<dbReference type="Gene3D" id="3.90.10.10">
    <property type="entry name" value="Cytochrome C3"/>
    <property type="match status" value="1"/>
</dbReference>
<keyword evidence="3 6" id="KW-0479">Metal-binding</keyword>
<dbReference type="PRINTS" id="PR00609">
    <property type="entry name" value="CYTOCHROMEC3"/>
</dbReference>
<feature type="binding site" description="axial binding residue" evidence="6">
    <location>
        <position position="139"/>
    </location>
    <ligand>
        <name>heme c</name>
        <dbReference type="ChEBI" id="CHEBI:61717"/>
        <label>1</label>
    </ligand>
    <ligandPart>
        <name>Fe</name>
        <dbReference type="ChEBI" id="CHEBI:18248"/>
    </ligandPart>
</feature>
<feature type="domain" description="Class III cytochrome C" evidence="7">
    <location>
        <begin position="35"/>
        <end position="139"/>
    </location>
</feature>
<name>A0A7C1ZRB6_DESA2</name>
<sequence length="156" mass="17699">MMRKWMGWIIGLSFLSIVLLGGYLFAQDEEMTIAHEEVFQKLERAPVIFTHQKHVDILGGDESCAECHHVYSEEEGKAVYEEGEETGCTDCHGFKDEKREDGGVTPSLMNAYHTNCVGCHRKLAREKKNTGPATCGECHNRANWKLIEKTEEAKEH</sequence>
<keyword evidence="4" id="KW-0249">Electron transport</keyword>
<dbReference type="GO" id="GO:0009055">
    <property type="term" value="F:electron transfer activity"/>
    <property type="evidence" value="ECO:0007669"/>
    <property type="project" value="InterPro"/>
</dbReference>
<dbReference type="CDD" id="cd08168">
    <property type="entry name" value="Cytochrom_C3"/>
    <property type="match status" value="1"/>
</dbReference>
<evidence type="ECO:0000256" key="3">
    <source>
        <dbReference type="ARBA" id="ARBA00022723"/>
    </source>
</evidence>
<feature type="binding site" description="axial binding residue" evidence="6">
    <location>
        <position position="68"/>
    </location>
    <ligand>
        <name>heme c</name>
        <dbReference type="ChEBI" id="CHEBI:61717"/>
        <label>1</label>
    </ligand>
    <ligandPart>
        <name>Fe</name>
        <dbReference type="ChEBI" id="CHEBI:18248"/>
    </ligandPart>
</feature>
<dbReference type="InterPro" id="IPR020942">
    <property type="entry name" value="Cyt_c_III_dom"/>
</dbReference>
<organism evidence="8">
    <name type="scientific">Desulfofervidus auxilii</name>
    <dbReference type="NCBI Taxonomy" id="1621989"/>
    <lineage>
        <taxon>Bacteria</taxon>
        <taxon>Pseudomonadati</taxon>
        <taxon>Thermodesulfobacteriota</taxon>
        <taxon>Candidatus Desulfofervidia</taxon>
        <taxon>Candidatus Desulfofervidales</taxon>
        <taxon>Candidatus Desulfofervidaceae</taxon>
        <taxon>Candidatus Desulfofervidus</taxon>
    </lineage>
</organism>
<feature type="binding site" description="axial binding residue" evidence="6">
    <location>
        <position position="51"/>
    </location>
    <ligand>
        <name>heme c</name>
        <dbReference type="ChEBI" id="CHEBI:61717"/>
        <label>1</label>
    </ligand>
    <ligandPart>
        <name>Fe</name>
        <dbReference type="ChEBI" id="CHEBI:18248"/>
    </ligandPart>
</feature>
<keyword evidence="5 6" id="KW-0408">Iron</keyword>
<comment type="caution">
    <text evidence="8">The sequence shown here is derived from an EMBL/GenBank/DDBJ whole genome shotgun (WGS) entry which is preliminary data.</text>
</comment>
<evidence type="ECO:0000256" key="4">
    <source>
        <dbReference type="ARBA" id="ARBA00022982"/>
    </source>
</evidence>
<feature type="binding site" description="covalent" evidence="6">
    <location>
        <position position="64"/>
    </location>
    <ligand>
        <name>heme c</name>
        <dbReference type="ChEBI" id="CHEBI:61717"/>
        <label>1</label>
    </ligand>
</feature>
<feature type="binding site" description="axial binding residue" evidence="6">
    <location>
        <position position="138"/>
    </location>
    <ligand>
        <name>heme c</name>
        <dbReference type="ChEBI" id="CHEBI:61717"/>
        <label>1</label>
    </ligand>
    <ligandPart>
        <name>Fe</name>
        <dbReference type="ChEBI" id="CHEBI:18248"/>
    </ligandPart>
</feature>
<feature type="binding site" description="axial binding residue" evidence="6">
    <location>
        <position position="69"/>
    </location>
    <ligand>
        <name>heme c</name>
        <dbReference type="ChEBI" id="CHEBI:61717"/>
        <label>2</label>
    </ligand>
    <ligandPart>
        <name>Fe</name>
        <dbReference type="ChEBI" id="CHEBI:18248"/>
    </ligandPart>
</feature>
<evidence type="ECO:0000256" key="1">
    <source>
        <dbReference type="ARBA" id="ARBA00022448"/>
    </source>
</evidence>
<evidence type="ECO:0000256" key="6">
    <source>
        <dbReference type="PIRSR" id="PIRSR602322-1"/>
    </source>
</evidence>
<evidence type="ECO:0000256" key="5">
    <source>
        <dbReference type="ARBA" id="ARBA00023004"/>
    </source>
</evidence>
<feature type="binding site" description="axial binding residue" evidence="6">
    <location>
        <position position="119"/>
    </location>
    <ligand>
        <name>heme c</name>
        <dbReference type="ChEBI" id="CHEBI:61717"/>
        <label>1</label>
    </ligand>
    <ligandPart>
        <name>Fe</name>
        <dbReference type="ChEBI" id="CHEBI:18248"/>
    </ligandPart>
</feature>
<gene>
    <name evidence="8" type="ORF">ENI35_04570</name>
</gene>
<dbReference type="InterPro" id="IPR002322">
    <property type="entry name" value="Cyt_c_III"/>
</dbReference>
<feature type="binding site" description="axial binding residue" evidence="6">
    <location>
        <position position="54"/>
    </location>
    <ligand>
        <name>heme c</name>
        <dbReference type="ChEBI" id="CHEBI:61717"/>
        <label>3</label>
    </ligand>
    <ligandPart>
        <name>Fe</name>
        <dbReference type="ChEBI" id="CHEBI:18248"/>
    </ligandPart>
</feature>
<dbReference type="GO" id="GO:0046872">
    <property type="term" value="F:metal ion binding"/>
    <property type="evidence" value="ECO:0007669"/>
    <property type="project" value="UniProtKB-KW"/>
</dbReference>
<protein>
    <submittedName>
        <fullName evidence="8">Acidic cytochrome c3</fullName>
    </submittedName>
</protein>
<keyword evidence="2 6" id="KW-0349">Heme</keyword>
<evidence type="ECO:0000259" key="7">
    <source>
        <dbReference type="Pfam" id="PF02085"/>
    </source>
</evidence>
<dbReference type="AlphaFoldDB" id="A0A7C1ZRB6"/>
<dbReference type="SUPFAM" id="SSF48695">
    <property type="entry name" value="Multiheme cytochromes"/>
    <property type="match status" value="1"/>
</dbReference>
<proteinExistence type="predicted"/>
<dbReference type="GO" id="GO:0020037">
    <property type="term" value="F:heme binding"/>
    <property type="evidence" value="ECO:0007669"/>
    <property type="project" value="InterPro"/>
</dbReference>
<feature type="binding site" description="axial binding residue" evidence="6">
    <location>
        <position position="120"/>
    </location>
    <ligand>
        <name>heme c</name>
        <dbReference type="ChEBI" id="CHEBI:61717"/>
        <label>1</label>
    </ligand>
    <ligandPart>
        <name>Fe</name>
        <dbReference type="ChEBI" id="CHEBI:18248"/>
    </ligandPart>
</feature>
<keyword evidence="1" id="KW-0813">Transport</keyword>
<evidence type="ECO:0000313" key="8">
    <source>
        <dbReference type="EMBL" id="HEC68071.1"/>
    </source>
</evidence>
<feature type="binding site" description="axial binding residue" evidence="6">
    <location>
        <position position="135"/>
    </location>
    <ligand>
        <name>heme c</name>
        <dbReference type="ChEBI" id="CHEBI:61717"/>
        <label>1</label>
    </ligand>
    <ligandPart>
        <name>Fe</name>
        <dbReference type="ChEBI" id="CHEBI:18248"/>
    </ligandPart>
</feature>
<feature type="binding site" description="covalent" evidence="6">
    <location>
        <position position="67"/>
    </location>
    <ligand>
        <name>heme c</name>
        <dbReference type="ChEBI" id="CHEBI:61717"/>
        <label>1</label>
    </ligand>
</feature>
<dbReference type="InterPro" id="IPR036280">
    <property type="entry name" value="Multihaem_cyt_sf"/>
</dbReference>
<reference evidence="8" key="1">
    <citation type="journal article" date="2020" name="mSystems">
        <title>Genome- and Community-Level Interaction Insights into Carbon Utilization and Element Cycling Functions of Hydrothermarchaeota in Hydrothermal Sediment.</title>
        <authorList>
            <person name="Zhou Z."/>
            <person name="Liu Y."/>
            <person name="Xu W."/>
            <person name="Pan J."/>
            <person name="Luo Z.H."/>
            <person name="Li M."/>
        </authorList>
    </citation>
    <scope>NUCLEOTIDE SEQUENCE [LARGE SCALE GENOMIC DNA]</scope>
    <source>
        <strain evidence="8">HyVt-389</strain>
    </source>
</reference>
<feature type="binding site" description="axial binding residue" evidence="6">
    <location>
        <position position="116"/>
    </location>
    <ligand>
        <name>heme c</name>
        <dbReference type="ChEBI" id="CHEBI:61717"/>
        <label>1</label>
    </ligand>
    <ligandPart>
        <name>Fe</name>
        <dbReference type="ChEBI" id="CHEBI:18248"/>
    </ligandPart>
</feature>
<evidence type="ECO:0000256" key="2">
    <source>
        <dbReference type="ARBA" id="ARBA00022617"/>
    </source>
</evidence>
<accession>A0A7C1ZRB6</accession>
<dbReference type="Pfam" id="PF02085">
    <property type="entry name" value="Cytochrom_CIII"/>
    <property type="match status" value="1"/>
</dbReference>
<dbReference type="EMBL" id="DRIH01000159">
    <property type="protein sequence ID" value="HEC68071.1"/>
    <property type="molecule type" value="Genomic_DNA"/>
</dbReference>
<dbReference type="Proteomes" id="UP000885738">
    <property type="component" value="Unassembled WGS sequence"/>
</dbReference>
<comment type="cofactor">
    <cofactor evidence="6">
        <name>heme c</name>
        <dbReference type="ChEBI" id="CHEBI:61717"/>
    </cofactor>
    <text evidence="6">Binds 4 heme c groups covalently per monomer.</text>
</comment>